<dbReference type="Pfam" id="PF09983">
    <property type="entry name" value="JetD_C"/>
    <property type="match status" value="1"/>
</dbReference>
<comment type="caution">
    <text evidence="2">The sequence shown here is derived from an EMBL/GenBank/DDBJ whole genome shotgun (WGS) entry which is preliminary data.</text>
</comment>
<feature type="domain" description="Wadjet protein JetD C-terminal" evidence="1">
    <location>
        <begin position="184"/>
        <end position="278"/>
    </location>
</feature>
<gene>
    <name evidence="2" type="ORF">EDC19_1347</name>
</gene>
<evidence type="ECO:0000313" key="3">
    <source>
        <dbReference type="Proteomes" id="UP000294545"/>
    </source>
</evidence>
<dbReference type="RefSeq" id="WP_132282076.1">
    <property type="nucleotide sequence ID" value="NZ_SMGQ01000012.1"/>
</dbReference>
<accession>A0A4R1MM42</accession>
<evidence type="ECO:0000259" key="1">
    <source>
        <dbReference type="Pfam" id="PF09983"/>
    </source>
</evidence>
<dbReference type="AlphaFoldDB" id="A0A4R1MM42"/>
<reference evidence="2 3" key="1">
    <citation type="submission" date="2019-03" db="EMBL/GenBank/DDBJ databases">
        <title>Genomic Encyclopedia of Type Strains, Phase IV (KMG-IV): sequencing the most valuable type-strain genomes for metagenomic binning, comparative biology and taxonomic classification.</title>
        <authorList>
            <person name="Goeker M."/>
        </authorList>
    </citation>
    <scope>NUCLEOTIDE SEQUENCE [LARGE SCALE GENOMIC DNA]</scope>
    <source>
        <strain evidence="2 3">DSM 24176</strain>
    </source>
</reference>
<name>A0A4R1MM42_9FIRM</name>
<dbReference type="EMBL" id="SMGQ01000012">
    <property type="protein sequence ID" value="TCK93160.1"/>
    <property type="molecule type" value="Genomic_DNA"/>
</dbReference>
<dbReference type="Proteomes" id="UP000294545">
    <property type="component" value="Unassembled WGS sequence"/>
</dbReference>
<keyword evidence="3" id="KW-1185">Reference proteome</keyword>
<dbReference type="InterPro" id="IPR024534">
    <property type="entry name" value="JetD_C"/>
</dbReference>
<organism evidence="2 3">
    <name type="scientific">Natranaerovirga hydrolytica</name>
    <dbReference type="NCBI Taxonomy" id="680378"/>
    <lineage>
        <taxon>Bacteria</taxon>
        <taxon>Bacillati</taxon>
        <taxon>Bacillota</taxon>
        <taxon>Clostridia</taxon>
        <taxon>Lachnospirales</taxon>
        <taxon>Natranaerovirgaceae</taxon>
        <taxon>Natranaerovirga</taxon>
    </lineage>
</organism>
<evidence type="ECO:0000313" key="2">
    <source>
        <dbReference type="EMBL" id="TCK93160.1"/>
    </source>
</evidence>
<protein>
    <submittedName>
        <fullName evidence="2">Uncharacterized protein DUF2220</fullName>
    </submittedName>
</protein>
<proteinExistence type="predicted"/>
<dbReference type="OrthoDB" id="9809365at2"/>
<sequence>MKSLLLKHIQSKKITQMPLTQLQNILPGDTEYTTFANVIKEFETLGILRPVKKHGTNNKSIPLYYTYRINKAYFKDQLLETIQSYRLKVHPSIQLQVYFSLDAKQWEKDLPYIKKIDQYLKKNGLPLLEVSAPERSYALVEDEKWIDFKGGKSVLQRIGLWDKLKIAYNTDPLMLAIHPKHIQKEQHAHLIVENKATFYEMLEGLEKTAFTSLVYGSGWKIVSNAHRLEQQMGLKKGTGTVYYFGDLDHEGITIWHILNEKQPVIPAIPFYQELLKKEATQGKSNQKIHSEAVNHFIKYFPKEDAVKIKTVLASKYYYPQEGLTKEELALLWRQGQWI</sequence>